<dbReference type="PANTHER" id="PTHR22807">
    <property type="entry name" value="NOP2 YEAST -RELATED NOL1/NOP2/FMU SUN DOMAIN-CONTAINING"/>
    <property type="match status" value="1"/>
</dbReference>
<feature type="region of interest" description="Disordered" evidence="6">
    <location>
        <begin position="519"/>
        <end position="551"/>
    </location>
</feature>
<name>A0A9P4IRI0_9PEZI</name>
<gene>
    <name evidence="8" type="ORF">K461DRAFT_247781</name>
</gene>
<evidence type="ECO:0000256" key="1">
    <source>
        <dbReference type="ARBA" id="ARBA00022603"/>
    </source>
</evidence>
<proteinExistence type="inferred from homology"/>
<dbReference type="GO" id="GO:0008173">
    <property type="term" value="F:RNA methyltransferase activity"/>
    <property type="evidence" value="ECO:0007669"/>
    <property type="project" value="InterPro"/>
</dbReference>
<dbReference type="GO" id="GO:0070475">
    <property type="term" value="P:rRNA base methylation"/>
    <property type="evidence" value="ECO:0007669"/>
    <property type="project" value="TreeGrafter"/>
</dbReference>
<reference evidence="8" key="1">
    <citation type="journal article" date="2020" name="Stud. Mycol.">
        <title>101 Dothideomycetes genomes: a test case for predicting lifestyles and emergence of pathogens.</title>
        <authorList>
            <person name="Haridas S."/>
            <person name="Albert R."/>
            <person name="Binder M."/>
            <person name="Bloem J."/>
            <person name="Labutti K."/>
            <person name="Salamov A."/>
            <person name="Andreopoulos B."/>
            <person name="Baker S."/>
            <person name="Barry K."/>
            <person name="Bills G."/>
            <person name="Bluhm B."/>
            <person name="Cannon C."/>
            <person name="Castanera R."/>
            <person name="Culley D."/>
            <person name="Daum C."/>
            <person name="Ezra D."/>
            <person name="Gonzalez J."/>
            <person name="Henrissat B."/>
            <person name="Kuo A."/>
            <person name="Liang C."/>
            <person name="Lipzen A."/>
            <person name="Lutzoni F."/>
            <person name="Magnuson J."/>
            <person name="Mondo S."/>
            <person name="Nolan M."/>
            <person name="Ohm R."/>
            <person name="Pangilinan J."/>
            <person name="Park H.-J."/>
            <person name="Ramirez L."/>
            <person name="Alfaro M."/>
            <person name="Sun H."/>
            <person name="Tritt A."/>
            <person name="Yoshinaga Y."/>
            <person name="Zwiers L.-H."/>
            <person name="Turgeon B."/>
            <person name="Goodwin S."/>
            <person name="Spatafora J."/>
            <person name="Crous P."/>
            <person name="Grigoriev I."/>
        </authorList>
    </citation>
    <scope>NUCLEOTIDE SEQUENCE</scope>
    <source>
        <strain evidence="8">CBS 260.36</strain>
    </source>
</reference>
<evidence type="ECO:0000313" key="8">
    <source>
        <dbReference type="EMBL" id="KAF2148366.1"/>
    </source>
</evidence>
<dbReference type="InterPro" id="IPR029063">
    <property type="entry name" value="SAM-dependent_MTases_sf"/>
</dbReference>
<dbReference type="InterPro" id="IPR023267">
    <property type="entry name" value="RCMT"/>
</dbReference>
<dbReference type="PRINTS" id="PR02008">
    <property type="entry name" value="RCMTFAMILY"/>
</dbReference>
<dbReference type="OrthoDB" id="435282at2759"/>
<feature type="domain" description="SAM-dependent MTase RsmB/NOP-type" evidence="7">
    <location>
        <begin position="140"/>
        <end position="518"/>
    </location>
</feature>
<dbReference type="Gene3D" id="3.40.50.150">
    <property type="entry name" value="Vaccinia Virus protein VP39"/>
    <property type="match status" value="1"/>
</dbReference>
<evidence type="ECO:0000256" key="5">
    <source>
        <dbReference type="PROSITE-ProRule" id="PRU01023"/>
    </source>
</evidence>
<feature type="binding site" evidence="5">
    <location>
        <position position="275"/>
    </location>
    <ligand>
        <name>S-adenosyl-L-methionine</name>
        <dbReference type="ChEBI" id="CHEBI:59789"/>
    </ligand>
</feature>
<feature type="binding site" evidence="5">
    <location>
        <position position="324"/>
    </location>
    <ligand>
        <name>S-adenosyl-L-methionine</name>
        <dbReference type="ChEBI" id="CHEBI:59789"/>
    </ligand>
</feature>
<protein>
    <submittedName>
        <fullName evidence="8">S-adenosyl-L-methionine-dependent methyltransferase</fullName>
    </submittedName>
</protein>
<dbReference type="InterPro" id="IPR001678">
    <property type="entry name" value="MeTrfase_RsmB-F_NOP2_dom"/>
</dbReference>
<dbReference type="Gene3D" id="3.30.70.1170">
    <property type="entry name" value="Sun protein, domain 3"/>
    <property type="match status" value="1"/>
</dbReference>
<dbReference type="SUPFAM" id="SSF53335">
    <property type="entry name" value="S-adenosyl-L-methionine-dependent methyltransferases"/>
    <property type="match status" value="1"/>
</dbReference>
<dbReference type="PROSITE" id="PS51686">
    <property type="entry name" value="SAM_MT_RSMB_NOP"/>
    <property type="match status" value="1"/>
</dbReference>
<dbReference type="GO" id="GO:0005730">
    <property type="term" value="C:nucleolus"/>
    <property type="evidence" value="ECO:0007669"/>
    <property type="project" value="TreeGrafter"/>
</dbReference>
<sequence length="551" mass="59617">MSLYYEAAKVLEDVAESSKPLKQRVYNDKSLKSSPGAIFALVSEAAKWSEILSDVIDNSGILGIERKLTPTLSIVLAHDLLLAKKGLSASKKHPLYDLISKHKARLNAEFTRARIKRGAQSIDSLRNQINTSSTETNGDSNGATNCFYPRWVRINTIKTSFQDCLASTFRSYTPVPTLQALRDQTFPSLFIDPNIPNLIAIHPSSDLTKSPAYHAGHIILQDKASCFPAYLLSPTASGRVIDGCAAPGNKTTHLAAILSSASSTTSSSPRVIACERAPDRAITLKSMVARAGASDLVEVRAGQDFLSLPATGTKYADVKAILLDPSCSGSGIVGRDDAPAPLRITLPAAGGKAVAKEAGGKKRKRSTAPVVPKADTVEEEQEEEKVVQDDGEKLAARLRQLAAFQLRIVTHAMAFEGVERITYSTCSVHGVENEGVVIRALASDVARRRGWRVLRREEQIDGMKKWERRGDEADCRVALESVGDVGLGMEVLADACIRATKGTEEGTMGFFVAGFVRDGEDEGEKHDPSLPVDERYSQDDDEGDDWSGFSD</sequence>
<feature type="binding site" evidence="5">
    <location>
        <begin position="244"/>
        <end position="250"/>
    </location>
    <ligand>
        <name>S-adenosyl-L-methionine</name>
        <dbReference type="ChEBI" id="CHEBI:59789"/>
    </ligand>
</feature>
<evidence type="ECO:0000256" key="4">
    <source>
        <dbReference type="ARBA" id="ARBA00022884"/>
    </source>
</evidence>
<keyword evidence="4 5" id="KW-0694">RNA-binding</keyword>
<evidence type="ECO:0000256" key="6">
    <source>
        <dbReference type="SAM" id="MobiDB-lite"/>
    </source>
</evidence>
<comment type="caution">
    <text evidence="8">The sequence shown here is derived from an EMBL/GenBank/DDBJ whole genome shotgun (WGS) entry which is preliminary data.</text>
</comment>
<dbReference type="GO" id="GO:0003723">
    <property type="term" value="F:RNA binding"/>
    <property type="evidence" value="ECO:0007669"/>
    <property type="project" value="UniProtKB-UniRule"/>
</dbReference>
<dbReference type="AlphaFoldDB" id="A0A9P4IRI0"/>
<dbReference type="Pfam" id="PF21148">
    <property type="entry name" value="NSUN5_fdxn-like"/>
    <property type="match status" value="1"/>
</dbReference>
<evidence type="ECO:0000256" key="2">
    <source>
        <dbReference type="ARBA" id="ARBA00022679"/>
    </source>
</evidence>
<dbReference type="InterPro" id="IPR049560">
    <property type="entry name" value="MeTrfase_RsmB-F_NOP2_cat"/>
</dbReference>
<keyword evidence="3 5" id="KW-0949">S-adenosyl-L-methionine</keyword>
<dbReference type="PANTHER" id="PTHR22807:SF4">
    <property type="entry name" value="28S RRNA (CYTOSINE-C(5))-METHYLTRANSFERASE"/>
    <property type="match status" value="1"/>
</dbReference>
<feature type="region of interest" description="Disordered" evidence="6">
    <location>
        <begin position="357"/>
        <end position="376"/>
    </location>
</feature>
<feature type="active site" description="Nucleophile" evidence="5">
    <location>
        <position position="426"/>
    </location>
</feature>
<evidence type="ECO:0000256" key="3">
    <source>
        <dbReference type="ARBA" id="ARBA00022691"/>
    </source>
</evidence>
<keyword evidence="9" id="KW-1185">Reference proteome</keyword>
<comment type="similarity">
    <text evidence="5">Belongs to the class I-like SAM-binding methyltransferase superfamily. RsmB/NOP family.</text>
</comment>
<dbReference type="Proteomes" id="UP000799439">
    <property type="component" value="Unassembled WGS sequence"/>
</dbReference>
<comment type="caution">
    <text evidence="5">Lacks conserved residue(s) required for the propagation of feature annotation.</text>
</comment>
<keyword evidence="2 5" id="KW-0808">Transferase</keyword>
<evidence type="ECO:0000313" key="9">
    <source>
        <dbReference type="Proteomes" id="UP000799439"/>
    </source>
</evidence>
<dbReference type="Pfam" id="PF01189">
    <property type="entry name" value="Methyltr_RsmB-F"/>
    <property type="match status" value="1"/>
</dbReference>
<organism evidence="8 9">
    <name type="scientific">Myriangium duriaei CBS 260.36</name>
    <dbReference type="NCBI Taxonomy" id="1168546"/>
    <lineage>
        <taxon>Eukaryota</taxon>
        <taxon>Fungi</taxon>
        <taxon>Dikarya</taxon>
        <taxon>Ascomycota</taxon>
        <taxon>Pezizomycotina</taxon>
        <taxon>Dothideomycetes</taxon>
        <taxon>Dothideomycetidae</taxon>
        <taxon>Myriangiales</taxon>
        <taxon>Myriangiaceae</taxon>
        <taxon>Myriangium</taxon>
    </lineage>
</organism>
<dbReference type="EMBL" id="ML996093">
    <property type="protein sequence ID" value="KAF2148366.1"/>
    <property type="molecule type" value="Genomic_DNA"/>
</dbReference>
<dbReference type="Pfam" id="PF21153">
    <property type="entry name" value="NSUN5_N"/>
    <property type="match status" value="1"/>
</dbReference>
<keyword evidence="1 5" id="KW-0489">Methyltransferase</keyword>
<dbReference type="InterPro" id="IPR049561">
    <property type="entry name" value="NSUN5_7_fdxn-like"/>
</dbReference>
<dbReference type="InterPro" id="IPR048889">
    <property type="entry name" value="NSUN5_RCM1_N"/>
</dbReference>
<feature type="compositionally biased region" description="Basic and acidic residues" evidence="6">
    <location>
        <begin position="523"/>
        <end position="538"/>
    </location>
</feature>
<accession>A0A9P4IRI0</accession>
<evidence type="ECO:0000259" key="7">
    <source>
        <dbReference type="PROSITE" id="PS51686"/>
    </source>
</evidence>
<dbReference type="FunFam" id="3.30.70.1170:FF:000006">
    <property type="entry name" value="NOL1/NOP2/Sun domain family protein"/>
    <property type="match status" value="1"/>
</dbReference>